<dbReference type="Gene3D" id="1.10.10.60">
    <property type="entry name" value="Homeodomain-like"/>
    <property type="match status" value="1"/>
</dbReference>
<gene>
    <name evidence="2" type="ORF">Pmgp_02711</name>
</gene>
<dbReference type="Pfam" id="PF02498">
    <property type="entry name" value="Bro-N"/>
    <property type="match status" value="1"/>
</dbReference>
<dbReference type="EMBL" id="QFFZ01000034">
    <property type="protein sequence ID" value="TEB10016.1"/>
    <property type="molecule type" value="Genomic_DNA"/>
</dbReference>
<proteinExistence type="predicted"/>
<feature type="domain" description="Bro-N" evidence="1">
    <location>
        <begin position="14"/>
        <end position="114"/>
    </location>
</feature>
<reference evidence="2 3" key="1">
    <citation type="journal article" date="2018" name="Environ. Microbiol.">
        <title>Novel energy conservation strategies and behaviour of Pelotomaculum schinkii driving syntrophic propionate catabolism.</title>
        <authorList>
            <person name="Hidalgo-Ahumada C.A.P."/>
            <person name="Nobu M.K."/>
            <person name="Narihiro T."/>
            <person name="Tamaki H."/>
            <person name="Liu W.T."/>
            <person name="Kamagata Y."/>
            <person name="Stams A.J.M."/>
            <person name="Imachi H."/>
            <person name="Sousa D.Z."/>
        </authorList>
    </citation>
    <scope>NUCLEOTIDE SEQUENCE [LARGE SCALE GENOMIC DNA]</scope>
    <source>
        <strain evidence="2 3">MGP</strain>
    </source>
</reference>
<dbReference type="OrthoDB" id="1042522at2"/>
<dbReference type="InterPro" id="IPR003497">
    <property type="entry name" value="BRO_N_domain"/>
</dbReference>
<dbReference type="SMART" id="SM01040">
    <property type="entry name" value="Bro-N"/>
    <property type="match status" value="1"/>
</dbReference>
<evidence type="ECO:0000313" key="2">
    <source>
        <dbReference type="EMBL" id="TEB10016.1"/>
    </source>
</evidence>
<dbReference type="AlphaFoldDB" id="A0A4Y7RMI1"/>
<accession>A0A4Y7RMI1</accession>
<dbReference type="RefSeq" id="WP_134214520.1">
    <property type="nucleotide sequence ID" value="NZ_QFFZ01000034.1"/>
</dbReference>
<name>A0A4Y7RMI1_9FIRM</name>
<keyword evidence="3" id="KW-1185">Reference proteome</keyword>
<comment type="caution">
    <text evidence="2">The sequence shown here is derived from an EMBL/GenBank/DDBJ whole genome shotgun (WGS) entry which is preliminary data.</text>
</comment>
<dbReference type="Proteomes" id="UP000297597">
    <property type="component" value="Unassembled WGS sequence"/>
</dbReference>
<protein>
    <recommendedName>
        <fullName evidence="1">Bro-N domain-containing protein</fullName>
    </recommendedName>
</protein>
<evidence type="ECO:0000259" key="1">
    <source>
        <dbReference type="SMART" id="SM01040"/>
    </source>
</evidence>
<sequence>MSDELLPVLAQDGELTVVSVDGQPVVTARALARALGYADDRSVLRIFNRNKDSFTERDSFVVDMRGVVNLTTNPQGGDPHIRLFTKRGALKICMKSNQPRAVAVQEALIDLYEAVESRRMIPVEALQGVQQRLDELATEVRRLVVAQEAKIVYLPRSCRPRSTDNEAVEFFKRLFEENPGRKVSDAIRVVKKTANECGWRVGSDKAFYRMARKLR</sequence>
<evidence type="ECO:0000313" key="3">
    <source>
        <dbReference type="Proteomes" id="UP000297597"/>
    </source>
</evidence>
<organism evidence="2 3">
    <name type="scientific">Pelotomaculum propionicicum</name>
    <dbReference type="NCBI Taxonomy" id="258475"/>
    <lineage>
        <taxon>Bacteria</taxon>
        <taxon>Bacillati</taxon>
        <taxon>Bacillota</taxon>
        <taxon>Clostridia</taxon>
        <taxon>Eubacteriales</taxon>
        <taxon>Desulfotomaculaceae</taxon>
        <taxon>Pelotomaculum</taxon>
    </lineage>
</organism>